<keyword evidence="1" id="KW-1133">Transmembrane helix</keyword>
<comment type="caution">
    <text evidence="2">The sequence shown here is derived from an EMBL/GenBank/DDBJ whole genome shotgun (WGS) entry which is preliminary data.</text>
</comment>
<sequence length="170" mass="19486">MPIVYYREVQRMTRWWLLLIILGVSALMWYEFIVQTVLGKPFGTNPMPDPMMIVFVIIFGIILPTFFMAMRLTCAVKKDGLYVRVFPFHLHPHCFEWGEISSCKVMTYRPIVRFGGWGIRTDLRGNKAYTVSGNRGIEILLRSGKVIVIGSRHAATLKKAMGQARIDSSK</sequence>
<accession>A0ABW5S1P4</accession>
<feature type="transmembrane region" description="Helical" evidence="1">
    <location>
        <begin position="12"/>
        <end position="30"/>
    </location>
</feature>
<protein>
    <submittedName>
        <fullName evidence="2">DUF6141 family protein</fullName>
    </submittedName>
</protein>
<proteinExistence type="predicted"/>
<name>A0ABW5S1P4_9BACL</name>
<keyword evidence="1" id="KW-0812">Transmembrane</keyword>
<dbReference type="RefSeq" id="WP_253062342.1">
    <property type="nucleotide sequence ID" value="NZ_JAMXWM010000013.1"/>
</dbReference>
<organism evidence="2 3">
    <name type="scientific">Sporolactobacillus shoreicorticis</name>
    <dbReference type="NCBI Taxonomy" id="1923877"/>
    <lineage>
        <taxon>Bacteria</taxon>
        <taxon>Bacillati</taxon>
        <taxon>Bacillota</taxon>
        <taxon>Bacilli</taxon>
        <taxon>Bacillales</taxon>
        <taxon>Sporolactobacillaceae</taxon>
        <taxon>Sporolactobacillus</taxon>
    </lineage>
</organism>
<feature type="transmembrane region" description="Helical" evidence="1">
    <location>
        <begin position="50"/>
        <end position="69"/>
    </location>
</feature>
<evidence type="ECO:0000313" key="3">
    <source>
        <dbReference type="Proteomes" id="UP001597399"/>
    </source>
</evidence>
<dbReference type="EMBL" id="JBHUMQ010000018">
    <property type="protein sequence ID" value="MFD2693686.1"/>
    <property type="molecule type" value="Genomic_DNA"/>
</dbReference>
<dbReference type="Pfam" id="PF19638">
    <property type="entry name" value="DUF6141"/>
    <property type="match status" value="1"/>
</dbReference>
<evidence type="ECO:0000256" key="1">
    <source>
        <dbReference type="SAM" id="Phobius"/>
    </source>
</evidence>
<dbReference type="InterPro" id="IPR046139">
    <property type="entry name" value="DUF6141"/>
</dbReference>
<keyword evidence="1" id="KW-0472">Membrane</keyword>
<dbReference type="Proteomes" id="UP001597399">
    <property type="component" value="Unassembled WGS sequence"/>
</dbReference>
<evidence type="ECO:0000313" key="2">
    <source>
        <dbReference type="EMBL" id="MFD2693686.1"/>
    </source>
</evidence>
<reference evidence="3" key="1">
    <citation type="journal article" date="2019" name="Int. J. Syst. Evol. Microbiol.">
        <title>The Global Catalogue of Microorganisms (GCM) 10K type strain sequencing project: providing services to taxonomists for standard genome sequencing and annotation.</title>
        <authorList>
            <consortium name="The Broad Institute Genomics Platform"/>
            <consortium name="The Broad Institute Genome Sequencing Center for Infectious Disease"/>
            <person name="Wu L."/>
            <person name="Ma J."/>
        </authorList>
    </citation>
    <scope>NUCLEOTIDE SEQUENCE [LARGE SCALE GENOMIC DNA]</scope>
    <source>
        <strain evidence="3">TISTR 2466</strain>
    </source>
</reference>
<keyword evidence="3" id="KW-1185">Reference proteome</keyword>
<gene>
    <name evidence="2" type="ORF">ACFSUE_08620</name>
</gene>